<keyword evidence="1" id="KW-0378">Hydrolase</keyword>
<keyword evidence="7" id="KW-1185">Reference proteome</keyword>
<dbReference type="InterPro" id="IPR000330">
    <property type="entry name" value="SNF2_N"/>
</dbReference>
<dbReference type="EMBL" id="MZGV01000090">
    <property type="protein sequence ID" value="OPJ56702.1"/>
    <property type="molecule type" value="Genomic_DNA"/>
</dbReference>
<keyword evidence="2" id="KW-0479">Metal-binding</keyword>
<evidence type="ECO:0000259" key="3">
    <source>
        <dbReference type="PROSITE" id="PS50966"/>
    </source>
</evidence>
<dbReference type="PANTHER" id="PTHR10799">
    <property type="entry name" value="SNF2/RAD54 HELICASE FAMILY"/>
    <property type="match status" value="1"/>
</dbReference>
<comment type="caution">
    <text evidence="6">The sequence shown here is derived from an EMBL/GenBank/DDBJ whole genome shotgun (WGS) entry which is preliminary data.</text>
</comment>
<dbReference type="InterPro" id="IPR027417">
    <property type="entry name" value="P-loop_NTPase"/>
</dbReference>
<dbReference type="Pfam" id="PF08455">
    <property type="entry name" value="SNF2_assoc"/>
    <property type="match status" value="1"/>
</dbReference>
<dbReference type="PROSITE" id="PS51194">
    <property type="entry name" value="HELICASE_CTER"/>
    <property type="match status" value="1"/>
</dbReference>
<dbReference type="AlphaFoldDB" id="A0A1V4I9N8"/>
<keyword evidence="2" id="KW-0862">Zinc</keyword>
<dbReference type="Pfam" id="PF00176">
    <property type="entry name" value="SNF2-rel_dom"/>
    <property type="match status" value="1"/>
</dbReference>
<dbReference type="FunFam" id="3.40.50.10810:FF:000054">
    <property type="entry name" value="Helicase, Snf2 family"/>
    <property type="match status" value="1"/>
</dbReference>
<organism evidence="6 7">
    <name type="scientific">Clostridium oryzae</name>
    <dbReference type="NCBI Taxonomy" id="1450648"/>
    <lineage>
        <taxon>Bacteria</taxon>
        <taxon>Bacillati</taxon>
        <taxon>Bacillota</taxon>
        <taxon>Clostridia</taxon>
        <taxon>Eubacteriales</taxon>
        <taxon>Clostridiaceae</taxon>
        <taxon>Clostridium</taxon>
    </lineage>
</organism>
<dbReference type="FunFam" id="3.40.50.300:FF:000533">
    <property type="entry name" value="Helicase, Snf2 family"/>
    <property type="match status" value="1"/>
</dbReference>
<dbReference type="CDD" id="cd18012">
    <property type="entry name" value="DEXQc_arch_SWI2_SNF2"/>
    <property type="match status" value="1"/>
</dbReference>
<dbReference type="Gene3D" id="3.40.50.10810">
    <property type="entry name" value="Tandem AAA-ATPase domain"/>
    <property type="match status" value="1"/>
</dbReference>
<dbReference type="InterPro" id="IPR013663">
    <property type="entry name" value="Helicase_SWF/SNF/SWI_bac"/>
</dbReference>
<dbReference type="InterPro" id="IPR038718">
    <property type="entry name" value="SNF2-like_sf"/>
</dbReference>
<evidence type="ECO:0000259" key="5">
    <source>
        <dbReference type="PROSITE" id="PS51194"/>
    </source>
</evidence>
<feature type="domain" description="SWIM-type" evidence="3">
    <location>
        <begin position="63"/>
        <end position="106"/>
    </location>
</feature>
<evidence type="ECO:0000313" key="6">
    <source>
        <dbReference type="EMBL" id="OPJ56702.1"/>
    </source>
</evidence>
<keyword evidence="2" id="KW-0863">Zinc-finger</keyword>
<dbReference type="InterPro" id="IPR014001">
    <property type="entry name" value="Helicase_ATP-bd"/>
</dbReference>
<dbReference type="PROSITE" id="PS51192">
    <property type="entry name" value="HELICASE_ATP_BIND_1"/>
    <property type="match status" value="1"/>
</dbReference>
<protein>
    <submittedName>
        <fullName evidence="6">RNA polymerase-associated protein RapA</fullName>
    </submittedName>
</protein>
<dbReference type="Proteomes" id="UP000190080">
    <property type="component" value="Unassembled WGS sequence"/>
</dbReference>
<sequence length="1088" mass="126174">MKIKESNLKELTDEFTFRRAKQCYNDGFVEDLKISELEDEIQGNPVGILIKASVISSNGFNSYNVNIEWNYSLKQIRGQCGCPYCHEDYSREVPCKHIIAVLIKYIEEYQDKMDLISGGFELDELIESFEKYGGFDEEFKRELNVDIKFFQKTYYENAYVELKVGLEKAYVVKNMRTFLKVLIRNESLEFGKNFTYDPSIHKFNDIDDRIMDMFLEIVEGEEQRLNSMDYHGYYNSYGGTFFSGKKIYLTDRMAYRFFKIAKQRNIDIVVDGKEHNGVSIREEKMPLDFKLEMDKKNIKVKQLSEMPIALDDYNKIFYYNGKVFLPPEEQIRMYMPVYNMISKRENKNVLFNSDQARKVAQYLIPALKKMSENIVLDENIREQFIEEPLTIKIYLDKEEDNIIASVKYCYGANEINAFAKESDNDSKSILIRDTSKEKKCETVFKGFGFNRSKDILAMKKEKDILSFVTDGVQKLQQLGEVYYSDAFKNIRIYNKPSIRTGLRLNDQNLLEFSFNIDGVEKDELSNMFNALREKKKYFRLRKGGFISLEGKQMKNLSEVVDYLDIDNDVSNEKIILSRFNALYLDEKLKEVVGDELDRNLNFIKLVDNIKNVRLTKLPIPKHLENTMRNYQKIGYKWFKTLAEYGFGGILADEMGLGKTLETIAFLSSEKGNGPSVVVAPTSLIYNWKDEIEKFSPELRTEVITGPKAKRNEIIEAVNNYDVVITSYPLIRRDIDQYIEKTFNYCILDEAQQIKNPASLNATTVKQIKANGCFALTGTPMENSLTELWSIFDFVMPGYLLSNNKFSQLYETPIVKEQKKEVLTELNKRIKPFILRRLKKDVMKELPPKIEHKLVVEMTDKQKKLYISYLESARNEISEEISANGFNKSKIKIIALLTRLRQICCDPTVFVENFSGESGKMLALDDLMEDMVDNGHKVLLFSQFTTVLKNIGKRFIKNGIDYMYLDGTTKSEDRMSMVKQFNEGDKSVFLISLKAGGTGLNLTGADVVIHFDPWWNPAVEDQATDRAHRIGQHKTVEVIKLLAKGTIEEKIFNLQNKKKEIIDNVINENMNADNILSKMTEEDLQQLFA</sequence>
<accession>A0A1V4I9N8</accession>
<dbReference type="GO" id="GO:0005524">
    <property type="term" value="F:ATP binding"/>
    <property type="evidence" value="ECO:0007669"/>
    <property type="project" value="InterPro"/>
</dbReference>
<name>A0A1V4I9N8_9CLOT</name>
<dbReference type="Pfam" id="PF00271">
    <property type="entry name" value="Helicase_C"/>
    <property type="match status" value="1"/>
</dbReference>
<evidence type="ECO:0000313" key="7">
    <source>
        <dbReference type="Proteomes" id="UP000190080"/>
    </source>
</evidence>
<dbReference type="Gene3D" id="3.40.50.300">
    <property type="entry name" value="P-loop containing nucleotide triphosphate hydrolases"/>
    <property type="match status" value="1"/>
</dbReference>
<dbReference type="SMART" id="SM00490">
    <property type="entry name" value="HELICc"/>
    <property type="match status" value="1"/>
</dbReference>
<evidence type="ECO:0000256" key="2">
    <source>
        <dbReference type="PROSITE-ProRule" id="PRU00325"/>
    </source>
</evidence>
<dbReference type="SMART" id="SM00487">
    <property type="entry name" value="DEXDc"/>
    <property type="match status" value="1"/>
</dbReference>
<proteinExistence type="predicted"/>
<dbReference type="InterPro" id="IPR049730">
    <property type="entry name" value="SNF2/RAD54-like_C"/>
</dbReference>
<dbReference type="GO" id="GO:0008270">
    <property type="term" value="F:zinc ion binding"/>
    <property type="evidence" value="ECO:0007669"/>
    <property type="project" value="UniProtKB-KW"/>
</dbReference>
<dbReference type="InterPro" id="IPR001650">
    <property type="entry name" value="Helicase_C-like"/>
</dbReference>
<gene>
    <name evidence="6" type="primary">rapA_4</name>
    <name evidence="6" type="ORF">CLORY_41920</name>
</gene>
<dbReference type="RefSeq" id="WP_242954478.1">
    <property type="nucleotide sequence ID" value="NZ_MZGV01000090.1"/>
</dbReference>
<dbReference type="CDD" id="cd18793">
    <property type="entry name" value="SF2_C_SNF"/>
    <property type="match status" value="1"/>
</dbReference>
<feature type="domain" description="Helicase C-terminal" evidence="5">
    <location>
        <begin position="922"/>
        <end position="1082"/>
    </location>
</feature>
<dbReference type="InterPro" id="IPR007527">
    <property type="entry name" value="Znf_SWIM"/>
</dbReference>
<evidence type="ECO:0000259" key="4">
    <source>
        <dbReference type="PROSITE" id="PS51192"/>
    </source>
</evidence>
<dbReference type="PROSITE" id="PS50966">
    <property type="entry name" value="ZF_SWIM"/>
    <property type="match status" value="1"/>
</dbReference>
<dbReference type="GO" id="GO:0016787">
    <property type="term" value="F:hydrolase activity"/>
    <property type="evidence" value="ECO:0007669"/>
    <property type="project" value="UniProtKB-KW"/>
</dbReference>
<dbReference type="SUPFAM" id="SSF52540">
    <property type="entry name" value="P-loop containing nucleoside triphosphate hydrolases"/>
    <property type="match status" value="2"/>
</dbReference>
<feature type="domain" description="Helicase ATP-binding" evidence="4">
    <location>
        <begin position="639"/>
        <end position="797"/>
    </location>
</feature>
<reference evidence="6 7" key="1">
    <citation type="submission" date="2017-03" db="EMBL/GenBank/DDBJ databases">
        <title>Genome sequence of Clostridium oryzae DSM 28571.</title>
        <authorList>
            <person name="Poehlein A."/>
            <person name="Daniel R."/>
        </authorList>
    </citation>
    <scope>NUCLEOTIDE SEQUENCE [LARGE SCALE GENOMIC DNA]</scope>
    <source>
        <strain evidence="6 7">DSM 28571</strain>
    </source>
</reference>
<evidence type="ECO:0000256" key="1">
    <source>
        <dbReference type="ARBA" id="ARBA00022801"/>
    </source>
</evidence>
<dbReference type="STRING" id="1450648.CLORY_41920"/>